<evidence type="ECO:0000256" key="1">
    <source>
        <dbReference type="SAM" id="MobiDB-lite"/>
    </source>
</evidence>
<dbReference type="GeneID" id="54477089"/>
<organism evidence="2 3">
    <name type="scientific">Neohortaea acidophila</name>
    <dbReference type="NCBI Taxonomy" id="245834"/>
    <lineage>
        <taxon>Eukaryota</taxon>
        <taxon>Fungi</taxon>
        <taxon>Dikarya</taxon>
        <taxon>Ascomycota</taxon>
        <taxon>Pezizomycotina</taxon>
        <taxon>Dothideomycetes</taxon>
        <taxon>Dothideomycetidae</taxon>
        <taxon>Mycosphaerellales</taxon>
        <taxon>Teratosphaeriaceae</taxon>
        <taxon>Neohortaea</taxon>
    </lineage>
</organism>
<evidence type="ECO:0000313" key="3">
    <source>
        <dbReference type="Proteomes" id="UP000799767"/>
    </source>
</evidence>
<evidence type="ECO:0000313" key="2">
    <source>
        <dbReference type="EMBL" id="KAF2482769.1"/>
    </source>
</evidence>
<dbReference type="OrthoDB" id="2575228at2759"/>
<dbReference type="EMBL" id="MU001636">
    <property type="protein sequence ID" value="KAF2482769.1"/>
    <property type="molecule type" value="Genomic_DNA"/>
</dbReference>
<feature type="region of interest" description="Disordered" evidence="1">
    <location>
        <begin position="124"/>
        <end position="143"/>
    </location>
</feature>
<accession>A0A6A6PRP9</accession>
<keyword evidence="3" id="KW-1185">Reference proteome</keyword>
<proteinExistence type="predicted"/>
<feature type="region of interest" description="Disordered" evidence="1">
    <location>
        <begin position="427"/>
        <end position="526"/>
    </location>
</feature>
<dbReference type="AlphaFoldDB" id="A0A6A6PRP9"/>
<dbReference type="Proteomes" id="UP000799767">
    <property type="component" value="Unassembled WGS sequence"/>
</dbReference>
<reference evidence="2" key="1">
    <citation type="journal article" date="2020" name="Stud. Mycol.">
        <title>101 Dothideomycetes genomes: a test case for predicting lifestyles and emergence of pathogens.</title>
        <authorList>
            <person name="Haridas S."/>
            <person name="Albert R."/>
            <person name="Binder M."/>
            <person name="Bloem J."/>
            <person name="Labutti K."/>
            <person name="Salamov A."/>
            <person name="Andreopoulos B."/>
            <person name="Baker S."/>
            <person name="Barry K."/>
            <person name="Bills G."/>
            <person name="Bluhm B."/>
            <person name="Cannon C."/>
            <person name="Castanera R."/>
            <person name="Culley D."/>
            <person name="Daum C."/>
            <person name="Ezra D."/>
            <person name="Gonzalez J."/>
            <person name="Henrissat B."/>
            <person name="Kuo A."/>
            <person name="Liang C."/>
            <person name="Lipzen A."/>
            <person name="Lutzoni F."/>
            <person name="Magnuson J."/>
            <person name="Mondo S."/>
            <person name="Nolan M."/>
            <person name="Ohm R."/>
            <person name="Pangilinan J."/>
            <person name="Park H.-J."/>
            <person name="Ramirez L."/>
            <person name="Alfaro M."/>
            <person name="Sun H."/>
            <person name="Tritt A."/>
            <person name="Yoshinaga Y."/>
            <person name="Zwiers L.-H."/>
            <person name="Turgeon B."/>
            <person name="Goodwin S."/>
            <person name="Spatafora J."/>
            <person name="Crous P."/>
            <person name="Grigoriev I."/>
        </authorList>
    </citation>
    <scope>NUCLEOTIDE SEQUENCE</scope>
    <source>
        <strain evidence="2">CBS 113389</strain>
    </source>
</reference>
<sequence length="553" mass="60747">MALLRAQPDYLIRQSNKEPEWSSLCNNVLDEYLETDDLFGFRQIDHGRDSSNDSVHLFDFSGSSEQSHHTEATSPMPSWEPLVPNPLQPQAKAPVDFWTKTLNALERNAAECEARTLRTTKSHPDFLSLGGHPSPPFVTLSPTDQSYYSQQRLPRSAANGKRRNITSRSLSRGRPTGVTKGAVAGSANPHASPRKCSASPSKMMDPSRYRSGFRDVWTDKVKASPKKYELRVPSSAVPAPLVSSGRTPYDEDFAALGSDRLYSAYDEHISPLTKSFQQTYIHTPIASPRVNYAAHAHNSYFEPPPLYPASQYGQQSLPLNDTAPLYNGQATLLTTNRIGSFDFGFSTSPDSAVWCTADALQTSSPYTQLHAPMGGLPLGILPTLENNHMANSNGLGISCEPSLVCPPTASMYRHNEFETTYNQQLLHGLPSTPHHRHTRSYDRSESPSPPTTEPRSSKRASGTRRASRHRRTKSTNSTPRHPQHVERSGFVNFTPDDSTKLLSGVAPSGSSKTKAKREKEAAEKRRRLSQAAIRAVVEAGGDVGALSKAGLLL</sequence>
<protein>
    <submittedName>
        <fullName evidence="2">Uncharacterized protein</fullName>
    </submittedName>
</protein>
<feature type="compositionally biased region" description="Basic residues" evidence="1">
    <location>
        <begin position="457"/>
        <end position="473"/>
    </location>
</feature>
<name>A0A6A6PRP9_9PEZI</name>
<dbReference type="RefSeq" id="XP_033589339.1">
    <property type="nucleotide sequence ID" value="XM_033736087.1"/>
</dbReference>
<feature type="region of interest" description="Disordered" evidence="1">
    <location>
        <begin position="150"/>
        <end position="205"/>
    </location>
</feature>
<gene>
    <name evidence="2" type="ORF">BDY17DRAFT_317332</name>
</gene>